<name>A0A0B4XNG7_9GAMM</name>
<gene>
    <name evidence="1" type="ORF">S7S_07935</name>
</gene>
<evidence type="ECO:0000313" key="2">
    <source>
        <dbReference type="Proteomes" id="UP000006764"/>
    </source>
</evidence>
<organism evidence="1 2">
    <name type="scientific">Isoalcanivorax pacificus W11-5</name>
    <dbReference type="NCBI Taxonomy" id="391936"/>
    <lineage>
        <taxon>Bacteria</taxon>
        <taxon>Pseudomonadati</taxon>
        <taxon>Pseudomonadota</taxon>
        <taxon>Gammaproteobacteria</taxon>
        <taxon>Oceanospirillales</taxon>
        <taxon>Alcanivoracaceae</taxon>
        <taxon>Isoalcanivorax</taxon>
    </lineage>
</organism>
<dbReference type="RefSeq" id="WP_008735817.1">
    <property type="nucleotide sequence ID" value="NZ_CP004387.1"/>
</dbReference>
<reference evidence="1 2" key="1">
    <citation type="journal article" date="2012" name="J. Bacteriol.">
        <title>Genome sequence of an alkane-degrading bacterium, Alcanivorax pacificus type strain W11-5, isolated from deep sea sediment.</title>
        <authorList>
            <person name="Lai Q."/>
            <person name="Shao Z."/>
        </authorList>
    </citation>
    <scope>NUCLEOTIDE SEQUENCE [LARGE SCALE GENOMIC DNA]</scope>
    <source>
        <strain evidence="1 2">W11-5</strain>
    </source>
</reference>
<sequence>MHPDWLTRNTPLARLQTQGGWSVHAVHPAHAGRPALEQFIRLRFAERYQASIRHFMPSLLSLQDNEGQLRGGVGLRLAHEQTLFLERYLDQPIEQAISTQASADVPRRSIVEVGNLAASSAGAARLLIVALTDLLVSQGACWVVFTGTHTLLNSFHRLGLSPCQLASADPARMGSELADWGSYYSSQPQVMAGHILGGHRHLWRQGLYTRLGYQSLLSPENLDHVASH</sequence>
<evidence type="ECO:0008006" key="3">
    <source>
        <dbReference type="Google" id="ProtNLM"/>
    </source>
</evidence>
<dbReference type="SMR" id="A0A0B4XNG7"/>
<dbReference type="InterPro" id="IPR022050">
    <property type="entry name" value="T_hemolysin"/>
</dbReference>
<dbReference type="EMBL" id="CP004387">
    <property type="protein sequence ID" value="AJD48003.1"/>
    <property type="molecule type" value="Genomic_DNA"/>
</dbReference>
<evidence type="ECO:0000313" key="1">
    <source>
        <dbReference type="EMBL" id="AJD48003.1"/>
    </source>
</evidence>
<dbReference type="AlphaFoldDB" id="A0A0B4XNG7"/>
<dbReference type="Proteomes" id="UP000006764">
    <property type="component" value="Chromosome"/>
</dbReference>
<dbReference type="STRING" id="391936.S7S_07935"/>
<dbReference type="KEGG" id="apac:S7S_07935"/>
<dbReference type="OrthoDB" id="7432757at2"/>
<keyword evidence="2" id="KW-1185">Reference proteome</keyword>
<proteinExistence type="predicted"/>
<dbReference type="HOGENOM" id="CLU_092721_2_0_6"/>
<protein>
    <recommendedName>
        <fullName evidence="3">Thermostable hemolysin</fullName>
    </recommendedName>
</protein>
<dbReference type="Pfam" id="PF12261">
    <property type="entry name" value="T_hemolysin"/>
    <property type="match status" value="1"/>
</dbReference>
<accession>A0A0B4XNG7</accession>